<proteinExistence type="predicted"/>
<dbReference type="AlphaFoldDB" id="A0A0E1WCA2"/>
<organism evidence="1">
    <name type="scientific">Burkholderia pseudomallei 1710a</name>
    <dbReference type="NCBI Taxonomy" id="320371"/>
    <lineage>
        <taxon>Bacteria</taxon>
        <taxon>Pseudomonadati</taxon>
        <taxon>Pseudomonadota</taxon>
        <taxon>Betaproteobacteria</taxon>
        <taxon>Burkholderiales</taxon>
        <taxon>Burkholderiaceae</taxon>
        <taxon>Burkholderia</taxon>
        <taxon>pseudomallei group</taxon>
    </lineage>
</organism>
<name>A0A0E1WCA2_BURPE</name>
<dbReference type="HOGENOM" id="CLU_194352_0_0_4"/>
<protein>
    <submittedName>
        <fullName evidence="1">Uncharacterized protein</fullName>
    </submittedName>
</protein>
<sequence>MGDFGEPTGLARGRAVFAAVPPWAARHGGTAADRGGSSMRSIEAINRSGRSKRLIEAARRRGAPLAQISVTSSRRAAAARCR</sequence>
<reference evidence="1" key="1">
    <citation type="submission" date="2009-05" db="EMBL/GenBank/DDBJ databases">
        <authorList>
            <person name="Harkins D.M."/>
            <person name="DeShazer D."/>
            <person name="Woods D.E."/>
            <person name="Brinkac L.M."/>
            <person name="Brown K.A."/>
            <person name="Hung G.C."/>
            <person name="Tuanyok A."/>
            <person name="Zhang B."/>
            <person name="Nierman W.C."/>
        </authorList>
    </citation>
    <scope>NUCLEOTIDE SEQUENCE [LARGE SCALE GENOMIC DNA]</scope>
    <source>
        <strain evidence="1">1710a</strain>
    </source>
</reference>
<gene>
    <name evidence="1" type="ORF">BURPS1710A_0581</name>
</gene>
<dbReference type="Proteomes" id="UP000001812">
    <property type="component" value="Chromosome I"/>
</dbReference>
<accession>A0A0E1WCA2</accession>
<dbReference type="EMBL" id="CM000832">
    <property type="protein sequence ID" value="EET07192.1"/>
    <property type="molecule type" value="Genomic_DNA"/>
</dbReference>
<evidence type="ECO:0000313" key="1">
    <source>
        <dbReference type="EMBL" id="EET07192.1"/>
    </source>
</evidence>